<dbReference type="EMBL" id="SNZK01000023">
    <property type="protein sequence ID" value="TDR50385.1"/>
    <property type="molecule type" value="Genomic_DNA"/>
</dbReference>
<dbReference type="RefSeq" id="WP_036073847.1">
    <property type="nucleotide sequence ID" value="NZ_JAARQJ010000007.1"/>
</dbReference>
<dbReference type="OrthoDB" id="2190216at2"/>
<feature type="domain" description="Integron-associated effector binding protein" evidence="1">
    <location>
        <begin position="4"/>
        <end position="136"/>
    </location>
</feature>
<dbReference type="Pfam" id="PF14526">
    <property type="entry name" value="Cass2"/>
    <property type="match status" value="1"/>
</dbReference>
<sequence length="139" mass="14917">MSFEIVQLGGAVFSGKRVEIPAFDPQKGFAVMSEVKAAAVADFAGTKEEVVGINANIDGVQTYLVAKEGANHGDTSFEFPEGQYAKFVTKETERAAIDGFIGQSYGEIGQSETVGIAGHFNLEDLRETDFTIYIPVVSK</sequence>
<evidence type="ECO:0000313" key="2">
    <source>
        <dbReference type="EMBL" id="TDR50385.1"/>
    </source>
</evidence>
<organism evidence="2 3">
    <name type="scientific">Listeria rocourtiae</name>
    <dbReference type="NCBI Taxonomy" id="647910"/>
    <lineage>
        <taxon>Bacteria</taxon>
        <taxon>Bacillati</taxon>
        <taxon>Bacillota</taxon>
        <taxon>Bacilli</taxon>
        <taxon>Bacillales</taxon>
        <taxon>Listeriaceae</taxon>
        <taxon>Listeria</taxon>
    </lineage>
</organism>
<accession>A0A4R6ZEB5</accession>
<reference evidence="2 3" key="1">
    <citation type="submission" date="2019-03" db="EMBL/GenBank/DDBJ databases">
        <title>Genomic Encyclopedia of Type Strains, Phase III (KMG-III): the genomes of soil and plant-associated and newly described type strains.</title>
        <authorList>
            <person name="Whitman W."/>
        </authorList>
    </citation>
    <scope>NUCLEOTIDE SEQUENCE [LARGE SCALE GENOMIC DNA]</scope>
    <source>
        <strain evidence="2 3">CECT 7972</strain>
    </source>
</reference>
<protein>
    <submittedName>
        <fullName evidence="2">Integron-associated effector binding protein</fullName>
    </submittedName>
</protein>
<proteinExistence type="predicted"/>
<name>A0A4R6ZEB5_9LIST</name>
<comment type="caution">
    <text evidence="2">The sequence shown here is derived from an EMBL/GenBank/DDBJ whole genome shotgun (WGS) entry which is preliminary data.</text>
</comment>
<dbReference type="AlphaFoldDB" id="A0A4R6ZEB5"/>
<dbReference type="Proteomes" id="UP000295558">
    <property type="component" value="Unassembled WGS sequence"/>
</dbReference>
<evidence type="ECO:0000259" key="1">
    <source>
        <dbReference type="Pfam" id="PF14526"/>
    </source>
</evidence>
<dbReference type="InterPro" id="IPR029441">
    <property type="entry name" value="Cass2"/>
</dbReference>
<evidence type="ECO:0000313" key="3">
    <source>
        <dbReference type="Proteomes" id="UP000295558"/>
    </source>
</evidence>
<keyword evidence="3" id="KW-1185">Reference proteome</keyword>
<gene>
    <name evidence="2" type="ORF">DFP96_1234</name>
</gene>